<organism evidence="1 2">
    <name type="scientific">Thermomonospora echinospora</name>
    <dbReference type="NCBI Taxonomy" id="1992"/>
    <lineage>
        <taxon>Bacteria</taxon>
        <taxon>Bacillati</taxon>
        <taxon>Actinomycetota</taxon>
        <taxon>Actinomycetes</taxon>
        <taxon>Streptosporangiales</taxon>
        <taxon>Thermomonosporaceae</taxon>
        <taxon>Thermomonospora</taxon>
    </lineage>
</organism>
<dbReference type="OrthoDB" id="3471912at2"/>
<dbReference type="EMBL" id="FNVO01000003">
    <property type="protein sequence ID" value="SEG12921.1"/>
    <property type="molecule type" value="Genomic_DNA"/>
</dbReference>
<dbReference type="SUPFAM" id="SSF54211">
    <property type="entry name" value="Ribosomal protein S5 domain 2-like"/>
    <property type="match status" value="1"/>
</dbReference>
<sequence>MGEAGIAGRLEADPDIRLTAYVFSRVYGDLPQGAWRAPGTLTLLGGPEAALTVALPWGAVVAAAPCADGSELYSLNHHEGPLAPSPGMRPPPWALPCVRALESVPAGAGLRVAVNRLLPDQMGLLSGAETFSAVSLALRDLRGLEPSGADPCSLHGPARALLLRAGSAAEPVPFDLEAAGLRLLLVELGPGGTGPASSEARAGDTVAVAERLRGGDCTALGAMLTQAHRPGNEAADLALEVALGVGALGGRRIGRCVLTLAPVPRIRDIRTAVTTRLEGLTVRPPRFLTAVPSDGAHRVA</sequence>
<protein>
    <recommendedName>
        <fullName evidence="3">Galactokinase</fullName>
    </recommendedName>
</protein>
<evidence type="ECO:0000313" key="2">
    <source>
        <dbReference type="Proteomes" id="UP000236723"/>
    </source>
</evidence>
<reference evidence="2" key="1">
    <citation type="submission" date="2016-10" db="EMBL/GenBank/DDBJ databases">
        <authorList>
            <person name="Varghese N."/>
            <person name="Submissions S."/>
        </authorList>
    </citation>
    <scope>NUCLEOTIDE SEQUENCE [LARGE SCALE GENOMIC DNA]</scope>
    <source>
        <strain evidence="2">DSM 43163</strain>
    </source>
</reference>
<dbReference type="Proteomes" id="UP000236723">
    <property type="component" value="Unassembled WGS sequence"/>
</dbReference>
<name>A0A1H5XME5_9ACTN</name>
<accession>A0A1H5XME5</accession>
<dbReference type="RefSeq" id="WP_103937257.1">
    <property type="nucleotide sequence ID" value="NZ_FNVO01000003.1"/>
</dbReference>
<gene>
    <name evidence="1" type="ORF">SAMN04489712_103321</name>
</gene>
<dbReference type="SUPFAM" id="SSF55060">
    <property type="entry name" value="GHMP Kinase, C-terminal domain"/>
    <property type="match status" value="1"/>
</dbReference>
<dbReference type="AlphaFoldDB" id="A0A1H5XME5"/>
<dbReference type="InterPro" id="IPR020568">
    <property type="entry name" value="Ribosomal_Su5_D2-typ_SF"/>
</dbReference>
<dbReference type="InterPro" id="IPR036554">
    <property type="entry name" value="GHMP_kinase_C_sf"/>
</dbReference>
<keyword evidence="2" id="KW-1185">Reference proteome</keyword>
<evidence type="ECO:0008006" key="3">
    <source>
        <dbReference type="Google" id="ProtNLM"/>
    </source>
</evidence>
<evidence type="ECO:0000313" key="1">
    <source>
        <dbReference type="EMBL" id="SEG12921.1"/>
    </source>
</evidence>
<proteinExistence type="predicted"/>